<dbReference type="Gene3D" id="1.10.1660.10">
    <property type="match status" value="1"/>
</dbReference>
<dbReference type="PANTHER" id="PTHR30204:SF98">
    <property type="entry name" value="HTH-TYPE TRANSCRIPTIONAL REGULATOR ADHR"/>
    <property type="match status" value="1"/>
</dbReference>
<dbReference type="CDD" id="cd04780">
    <property type="entry name" value="HTH_MerR-like_sg5"/>
    <property type="match status" value="1"/>
</dbReference>
<dbReference type="OrthoDB" id="5242095at2"/>
<dbReference type="Pfam" id="PF13411">
    <property type="entry name" value="MerR_1"/>
    <property type="match status" value="1"/>
</dbReference>
<dbReference type="InterPro" id="IPR009061">
    <property type="entry name" value="DNA-bd_dom_put_sf"/>
</dbReference>
<evidence type="ECO:0000313" key="4">
    <source>
        <dbReference type="Proteomes" id="UP000192674"/>
    </source>
</evidence>
<reference evidence="3 4" key="1">
    <citation type="submission" date="2017-04" db="EMBL/GenBank/DDBJ databases">
        <authorList>
            <person name="Afonso C.L."/>
            <person name="Miller P.J."/>
            <person name="Scott M.A."/>
            <person name="Spackman E."/>
            <person name="Goraichik I."/>
            <person name="Dimitrov K.M."/>
            <person name="Suarez D.L."/>
            <person name="Swayne D.E."/>
        </authorList>
    </citation>
    <scope>NUCLEOTIDE SEQUENCE [LARGE SCALE GENOMIC DNA]</scope>
    <source>
        <strain evidence="3 4">DSM 43828</strain>
    </source>
</reference>
<protein>
    <submittedName>
        <fullName evidence="3">MerR HTH family regulatory protein</fullName>
    </submittedName>
</protein>
<proteinExistence type="predicted"/>
<dbReference type="EMBL" id="FWXV01000002">
    <property type="protein sequence ID" value="SMC86405.1"/>
    <property type="molecule type" value="Genomic_DNA"/>
</dbReference>
<keyword evidence="4" id="KW-1185">Reference proteome</keyword>
<dbReference type="RefSeq" id="WP_051896727.1">
    <property type="nucleotide sequence ID" value="NZ_FWXV01000002.1"/>
</dbReference>
<dbReference type="Proteomes" id="UP000192674">
    <property type="component" value="Unassembled WGS sequence"/>
</dbReference>
<dbReference type="SUPFAM" id="SSF46955">
    <property type="entry name" value="Putative DNA-binding domain"/>
    <property type="match status" value="1"/>
</dbReference>
<dbReference type="InterPro" id="IPR047057">
    <property type="entry name" value="MerR_fam"/>
</dbReference>
<dbReference type="GO" id="GO:0003700">
    <property type="term" value="F:DNA-binding transcription factor activity"/>
    <property type="evidence" value="ECO:0007669"/>
    <property type="project" value="InterPro"/>
</dbReference>
<dbReference type="InterPro" id="IPR000551">
    <property type="entry name" value="MerR-type_HTH_dom"/>
</dbReference>
<dbReference type="PANTHER" id="PTHR30204">
    <property type="entry name" value="REDOX-CYCLING DRUG-SENSING TRANSCRIPTIONAL ACTIVATOR SOXR"/>
    <property type="match status" value="1"/>
</dbReference>
<evidence type="ECO:0000259" key="2">
    <source>
        <dbReference type="PROSITE" id="PS50937"/>
    </source>
</evidence>
<dbReference type="SMART" id="SM00422">
    <property type="entry name" value="HTH_MERR"/>
    <property type="match status" value="1"/>
</dbReference>
<dbReference type="GO" id="GO:0003677">
    <property type="term" value="F:DNA binding"/>
    <property type="evidence" value="ECO:0007669"/>
    <property type="project" value="UniProtKB-KW"/>
</dbReference>
<dbReference type="PROSITE" id="PS50937">
    <property type="entry name" value="HTH_MERR_2"/>
    <property type="match status" value="1"/>
</dbReference>
<dbReference type="AlphaFoldDB" id="A0A1W2CMD7"/>
<gene>
    <name evidence="3" type="ORF">SAMN05661093_02350</name>
</gene>
<organism evidence="3 4">
    <name type="scientific">Kibdelosporangium aridum</name>
    <dbReference type="NCBI Taxonomy" id="2030"/>
    <lineage>
        <taxon>Bacteria</taxon>
        <taxon>Bacillati</taxon>
        <taxon>Actinomycetota</taxon>
        <taxon>Actinomycetes</taxon>
        <taxon>Pseudonocardiales</taxon>
        <taxon>Pseudonocardiaceae</taxon>
        <taxon>Kibdelosporangium</taxon>
    </lineage>
</organism>
<dbReference type="PRINTS" id="PR00040">
    <property type="entry name" value="HTHMERR"/>
</dbReference>
<evidence type="ECO:0000313" key="3">
    <source>
        <dbReference type="EMBL" id="SMC86405.1"/>
    </source>
</evidence>
<keyword evidence="1" id="KW-0238">DNA-binding</keyword>
<name>A0A1W2CMD7_KIBAR</name>
<feature type="domain" description="HTH merR-type" evidence="2">
    <location>
        <begin position="1"/>
        <end position="70"/>
    </location>
</feature>
<sequence>MRMAELSRRTGVPVPTIKYYLREGLLLPGERTSPNQAIYDETHIRRLRMIRALTEVGGLSIAKVRDVLDAVDSPEIPFEVLGAVQHSIEPPSGGTGSEYWETARERVAKLLLDRGWRANVDSPPAKTLIAALASLYELGREDLAGLLERYAPVAEKIAEVDVAAVTRDRGIEDTIEGVVIGTVLGDAMLGALRRLAHQHATARALGVPESYDYEKGLRGEHE</sequence>
<accession>A0A1W2CMD7</accession>
<evidence type="ECO:0000256" key="1">
    <source>
        <dbReference type="ARBA" id="ARBA00023125"/>
    </source>
</evidence>